<accession>A0A8S1KQK1</accession>
<dbReference type="Proteomes" id="UP000688137">
    <property type="component" value="Unassembled WGS sequence"/>
</dbReference>
<sequence>MKGWQNQYINSQKVKGNDDKVRKIRLFENNEYLKTQDIKDCLEYVFPQSECFSLAQLIESMQYNFIKIYKGQVLIIILEVLKHLQQLHQFKISHGRLNPQNIVIKLKNDKDNKLTIQQIKFTIQRVYFINYRIIDDVKYEINYIQDNYDIINCCISLISAYQNQMCELFNFIITNLKLYQNQEIEISQLVNFFNLYIEECVDQQTQKIKKTKIYPPKLIQQNVQTIQCQEGEEYGMLSKRYRCSTIISKFLVTISGQSVNYKLKYQNDYNKYDIDEQQVEIIDIRNYNQEELWIFNIFEYILKQQMMKIIWKHFGDFFESWGQNIDEQFTQVIEIINQNNQSILNDHLKLILEEYQNSKKINDEIKNEIEQNYKLDIQYDEQKAKDHFILQLKIQAQNYDINNIQSFIENIKSQVKQSLQKQYDEILEYEIIALNLDLI</sequence>
<keyword evidence="2" id="KW-1185">Reference proteome</keyword>
<gene>
    <name evidence="1" type="ORF">PPRIM_AZ9-3.1.T0260205</name>
</gene>
<comment type="caution">
    <text evidence="1">The sequence shown here is derived from an EMBL/GenBank/DDBJ whole genome shotgun (WGS) entry which is preliminary data.</text>
</comment>
<dbReference type="EMBL" id="CAJJDM010000025">
    <property type="protein sequence ID" value="CAD8057760.1"/>
    <property type="molecule type" value="Genomic_DNA"/>
</dbReference>
<proteinExistence type="predicted"/>
<protein>
    <recommendedName>
        <fullName evidence="3">Protein kinase domain-containing protein</fullName>
    </recommendedName>
</protein>
<evidence type="ECO:0000313" key="2">
    <source>
        <dbReference type="Proteomes" id="UP000688137"/>
    </source>
</evidence>
<evidence type="ECO:0000313" key="1">
    <source>
        <dbReference type="EMBL" id="CAD8057760.1"/>
    </source>
</evidence>
<dbReference type="OMA" id="YDFNNIQ"/>
<name>A0A8S1KQK1_PARPR</name>
<evidence type="ECO:0008006" key="3">
    <source>
        <dbReference type="Google" id="ProtNLM"/>
    </source>
</evidence>
<dbReference type="AlphaFoldDB" id="A0A8S1KQK1"/>
<reference evidence="1" key="1">
    <citation type="submission" date="2021-01" db="EMBL/GenBank/DDBJ databases">
        <authorList>
            <consortium name="Genoscope - CEA"/>
            <person name="William W."/>
        </authorList>
    </citation>
    <scope>NUCLEOTIDE SEQUENCE</scope>
</reference>
<organism evidence="1 2">
    <name type="scientific">Paramecium primaurelia</name>
    <dbReference type="NCBI Taxonomy" id="5886"/>
    <lineage>
        <taxon>Eukaryota</taxon>
        <taxon>Sar</taxon>
        <taxon>Alveolata</taxon>
        <taxon>Ciliophora</taxon>
        <taxon>Intramacronucleata</taxon>
        <taxon>Oligohymenophorea</taxon>
        <taxon>Peniculida</taxon>
        <taxon>Parameciidae</taxon>
        <taxon>Paramecium</taxon>
    </lineage>
</organism>